<feature type="non-terminal residue" evidence="3">
    <location>
        <position position="516"/>
    </location>
</feature>
<feature type="region of interest" description="Disordered" evidence="1">
    <location>
        <begin position="1"/>
        <end position="79"/>
    </location>
</feature>
<evidence type="ECO:0000256" key="2">
    <source>
        <dbReference type="SAM" id="Phobius"/>
    </source>
</evidence>
<keyword evidence="2" id="KW-1133">Transmembrane helix</keyword>
<feature type="transmembrane region" description="Helical" evidence="2">
    <location>
        <begin position="97"/>
        <end position="118"/>
    </location>
</feature>
<dbReference type="AlphaFoldDB" id="A0A9D1YWZ1"/>
<comment type="caution">
    <text evidence="3">The sequence shown here is derived from an EMBL/GenBank/DDBJ whole genome shotgun (WGS) entry which is preliminary data.</text>
</comment>
<keyword evidence="2" id="KW-0472">Membrane</keyword>
<evidence type="ECO:0008006" key="5">
    <source>
        <dbReference type="Google" id="ProtNLM"/>
    </source>
</evidence>
<evidence type="ECO:0000313" key="4">
    <source>
        <dbReference type="Proteomes" id="UP000824005"/>
    </source>
</evidence>
<keyword evidence="2" id="KW-0812">Transmembrane</keyword>
<dbReference type="Pfam" id="PF18986">
    <property type="entry name" value="DUF5719"/>
    <property type="match status" value="1"/>
</dbReference>
<dbReference type="InterPro" id="IPR043777">
    <property type="entry name" value="DUF5719"/>
</dbReference>
<protein>
    <recommendedName>
        <fullName evidence="5">Secreted protein</fullName>
    </recommendedName>
</protein>
<evidence type="ECO:0000256" key="1">
    <source>
        <dbReference type="SAM" id="MobiDB-lite"/>
    </source>
</evidence>
<reference evidence="3" key="1">
    <citation type="journal article" date="2021" name="PeerJ">
        <title>Extensive microbial diversity within the chicken gut microbiome revealed by metagenomics and culture.</title>
        <authorList>
            <person name="Gilroy R."/>
            <person name="Ravi A."/>
            <person name="Getino M."/>
            <person name="Pursley I."/>
            <person name="Horton D.L."/>
            <person name="Alikhan N.F."/>
            <person name="Baker D."/>
            <person name="Gharbi K."/>
            <person name="Hall N."/>
            <person name="Watson M."/>
            <person name="Adriaenssens E.M."/>
            <person name="Foster-Nyarko E."/>
            <person name="Jarju S."/>
            <person name="Secka A."/>
            <person name="Antonio M."/>
            <person name="Oren A."/>
            <person name="Chaudhuri R.R."/>
            <person name="La Ragione R."/>
            <person name="Hildebrand F."/>
            <person name="Pallen M.J."/>
        </authorList>
    </citation>
    <scope>NUCLEOTIDE SEQUENCE</scope>
    <source>
        <strain evidence="3">ChiGjej1B1-98</strain>
    </source>
</reference>
<sequence length="516" mass="53766">MSDERRDEERTKHDSWDDAGASVVSESDLEQGRSPAHDSDASRTEGGDPDPVALAMDTEHADDVTATDSEAKWNEEAERELRANRSKTIALWSSRSLVGVAAVAATVALGFGAVWAFGETSPSHIEQREIERLAPQSGTQQLVCPPQQVRVGVPGDAEARSLVGDGEAVVPEFDDAEIEQIPLEGIEDAELTVVSAPSTSETIAGVSTSAVNSNDIQGMSAEACASPTWNQWLVGGSTATGRQTSIVLANPGEQQTRVTLDVYGAEGPVTAAANSGVVIDPGSAEVVDLASISVGNAAPAVRVTSEGGPVAAFLQQTTIRTLDPGGIDTTGATVAVSGEQTFLGIPIAAGHTHLDDEQHVDAGPVLRLLPDGDDTEAEVTFASDDGDPITTTLGLTDGRVTELPLEELGEGVYAITVESDVPVAAGVRFTPTAGASEEDFAWMAPARAIDGEVRFELPLDDDGLRLHVMNSSETEQTFTIGDDERELAPGQVISLPPPAGEVVLSGDGLRASVTYE</sequence>
<dbReference type="Proteomes" id="UP000824005">
    <property type="component" value="Unassembled WGS sequence"/>
</dbReference>
<proteinExistence type="predicted"/>
<name>A0A9D1YWZ1_9MICO</name>
<dbReference type="EMBL" id="DXDC01000419">
    <property type="protein sequence ID" value="HIY67359.1"/>
    <property type="molecule type" value="Genomic_DNA"/>
</dbReference>
<accession>A0A9D1YWZ1</accession>
<evidence type="ECO:0000313" key="3">
    <source>
        <dbReference type="EMBL" id="HIY67359.1"/>
    </source>
</evidence>
<reference evidence="3" key="2">
    <citation type="submission" date="2021-04" db="EMBL/GenBank/DDBJ databases">
        <authorList>
            <person name="Gilroy R."/>
        </authorList>
    </citation>
    <scope>NUCLEOTIDE SEQUENCE</scope>
    <source>
        <strain evidence="3">ChiGjej1B1-98</strain>
    </source>
</reference>
<feature type="compositionally biased region" description="Basic and acidic residues" evidence="1">
    <location>
        <begin position="57"/>
        <end position="79"/>
    </location>
</feature>
<organism evidence="3 4">
    <name type="scientific">Candidatus Agrococcus pullicola</name>
    <dbReference type="NCBI Taxonomy" id="2838429"/>
    <lineage>
        <taxon>Bacteria</taxon>
        <taxon>Bacillati</taxon>
        <taxon>Actinomycetota</taxon>
        <taxon>Actinomycetes</taxon>
        <taxon>Micrococcales</taxon>
        <taxon>Microbacteriaceae</taxon>
        <taxon>Agrococcus</taxon>
    </lineage>
</organism>
<gene>
    <name evidence="3" type="ORF">H9830_13920</name>
</gene>
<feature type="compositionally biased region" description="Basic and acidic residues" evidence="1">
    <location>
        <begin position="1"/>
        <end position="16"/>
    </location>
</feature>
<feature type="compositionally biased region" description="Basic and acidic residues" evidence="1">
    <location>
        <begin position="35"/>
        <end position="46"/>
    </location>
</feature>